<dbReference type="Proteomes" id="UP000236161">
    <property type="component" value="Unassembled WGS sequence"/>
</dbReference>
<keyword evidence="3" id="KW-1185">Reference proteome</keyword>
<dbReference type="EMBL" id="KZ451894">
    <property type="protein sequence ID" value="PKA65586.1"/>
    <property type="molecule type" value="Genomic_DNA"/>
</dbReference>
<dbReference type="GO" id="GO:0019354">
    <property type="term" value="P:siroheme biosynthetic process"/>
    <property type="evidence" value="ECO:0007669"/>
    <property type="project" value="TreeGrafter"/>
</dbReference>
<dbReference type="InterPro" id="IPR014776">
    <property type="entry name" value="4pyrrole_Mease_sub2"/>
</dbReference>
<organism evidence="2 3">
    <name type="scientific">Apostasia shenzhenica</name>
    <dbReference type="NCBI Taxonomy" id="1088818"/>
    <lineage>
        <taxon>Eukaryota</taxon>
        <taxon>Viridiplantae</taxon>
        <taxon>Streptophyta</taxon>
        <taxon>Embryophyta</taxon>
        <taxon>Tracheophyta</taxon>
        <taxon>Spermatophyta</taxon>
        <taxon>Magnoliopsida</taxon>
        <taxon>Liliopsida</taxon>
        <taxon>Asparagales</taxon>
        <taxon>Orchidaceae</taxon>
        <taxon>Apostasioideae</taxon>
        <taxon>Apostasia</taxon>
    </lineage>
</organism>
<gene>
    <name evidence="2" type="ORF">AXF42_Ash021235</name>
</gene>
<proteinExistence type="predicted"/>
<dbReference type="PANTHER" id="PTHR45790:SF3">
    <property type="entry name" value="S-ADENOSYL-L-METHIONINE-DEPENDENT UROPORPHYRINOGEN III METHYLTRANSFERASE, CHLOROPLASTIC"/>
    <property type="match status" value="1"/>
</dbReference>
<evidence type="ECO:0008006" key="4">
    <source>
        <dbReference type="Google" id="ProtNLM"/>
    </source>
</evidence>
<evidence type="ECO:0000313" key="3">
    <source>
        <dbReference type="Proteomes" id="UP000236161"/>
    </source>
</evidence>
<dbReference type="PANTHER" id="PTHR45790">
    <property type="entry name" value="SIROHEME SYNTHASE-RELATED"/>
    <property type="match status" value="1"/>
</dbReference>
<dbReference type="InterPro" id="IPR050161">
    <property type="entry name" value="Siro_Cobalamin_biosynth"/>
</dbReference>
<evidence type="ECO:0000313" key="2">
    <source>
        <dbReference type="EMBL" id="PKA65586.1"/>
    </source>
</evidence>
<evidence type="ECO:0000256" key="1">
    <source>
        <dbReference type="ARBA" id="ARBA00023244"/>
    </source>
</evidence>
<keyword evidence="1" id="KW-0627">Porphyrin biosynthesis</keyword>
<dbReference type="Gene3D" id="3.30.950.10">
    <property type="entry name" value="Methyltransferase, Cobalt-precorrin-4 Transmethylase, Domain 2"/>
    <property type="match status" value="1"/>
</dbReference>
<reference evidence="2 3" key="1">
    <citation type="journal article" date="2017" name="Nature">
        <title>The Apostasia genome and the evolution of orchids.</title>
        <authorList>
            <person name="Zhang G.Q."/>
            <person name="Liu K.W."/>
            <person name="Li Z."/>
            <person name="Lohaus R."/>
            <person name="Hsiao Y.Y."/>
            <person name="Niu S.C."/>
            <person name="Wang J.Y."/>
            <person name="Lin Y.C."/>
            <person name="Xu Q."/>
            <person name="Chen L.J."/>
            <person name="Yoshida K."/>
            <person name="Fujiwara S."/>
            <person name="Wang Z.W."/>
            <person name="Zhang Y.Q."/>
            <person name="Mitsuda N."/>
            <person name="Wang M."/>
            <person name="Liu G.H."/>
            <person name="Pecoraro L."/>
            <person name="Huang H.X."/>
            <person name="Xiao X.J."/>
            <person name="Lin M."/>
            <person name="Wu X.Y."/>
            <person name="Wu W.L."/>
            <person name="Chen Y.Y."/>
            <person name="Chang S.B."/>
            <person name="Sakamoto S."/>
            <person name="Ohme-Takagi M."/>
            <person name="Yagi M."/>
            <person name="Zeng S.J."/>
            <person name="Shen C.Y."/>
            <person name="Yeh C.M."/>
            <person name="Luo Y.B."/>
            <person name="Tsai W.C."/>
            <person name="Van de Peer Y."/>
            <person name="Liu Z.J."/>
        </authorList>
    </citation>
    <scope>NUCLEOTIDE SEQUENCE [LARGE SCALE GENOMIC DNA]</scope>
    <source>
        <strain evidence="3">cv. Shenzhen</strain>
        <tissue evidence="2">Stem</tissue>
    </source>
</reference>
<protein>
    <recommendedName>
        <fullName evidence="4">Uroporphyrinogen-III C-methyltransferase</fullName>
    </recommendedName>
</protein>
<dbReference type="STRING" id="1088818.A0A2I0BCU2"/>
<dbReference type="GO" id="GO:0004851">
    <property type="term" value="F:uroporphyrin-III C-methyltransferase activity"/>
    <property type="evidence" value="ECO:0007669"/>
    <property type="project" value="TreeGrafter"/>
</dbReference>
<sequence>MGLSTISCLASKLVINGLSPSTPTVAVERGTTPQQRTVFAELKHIAAEVNLANLVSPTLIIVGQVVALSPLWPHSTRQDSLLYTQNG</sequence>
<dbReference type="InterPro" id="IPR035996">
    <property type="entry name" value="4pyrrol_Methylase_sf"/>
</dbReference>
<dbReference type="OrthoDB" id="508204at2759"/>
<accession>A0A2I0BCU2</accession>
<dbReference type="SUPFAM" id="SSF53790">
    <property type="entry name" value="Tetrapyrrole methylase"/>
    <property type="match status" value="1"/>
</dbReference>
<name>A0A2I0BCU2_9ASPA</name>
<dbReference type="AlphaFoldDB" id="A0A2I0BCU2"/>